<keyword evidence="2" id="KW-1185">Reference proteome</keyword>
<dbReference type="EMBL" id="JXJN01000413">
    <property type="status" value="NOT_ANNOTATED_CDS"/>
    <property type="molecule type" value="Genomic_DNA"/>
</dbReference>
<evidence type="ECO:0000313" key="2">
    <source>
        <dbReference type="Proteomes" id="UP000092460"/>
    </source>
</evidence>
<sequence>MDTPLNLSEPLTNNICTLPGKALTMVANFDAINRLNKICNISISQYLNLFDSYQGLNNLFWIIAGTCLPQTIVHLMIPQSIALNCLKFMKTSTLTLSRHRHIYVHNRSYHIYPICSYGKCTSTDYLFDKLYGKRNINT</sequence>
<proteinExistence type="predicted"/>
<reference evidence="2" key="1">
    <citation type="submission" date="2015-01" db="EMBL/GenBank/DDBJ databases">
        <authorList>
            <person name="Aksoy S."/>
            <person name="Warren W."/>
            <person name="Wilson R.K."/>
        </authorList>
    </citation>
    <scope>NUCLEOTIDE SEQUENCE [LARGE SCALE GENOMIC DNA]</scope>
    <source>
        <strain evidence="2">IAEA</strain>
    </source>
</reference>
<dbReference type="VEuPathDB" id="VectorBase:GPPI001778"/>
<evidence type="ECO:0000313" key="1">
    <source>
        <dbReference type="EnsemblMetazoa" id="GPPI001778-PA"/>
    </source>
</evidence>
<name>A0A1B0AMF8_9MUSC</name>
<reference evidence="1" key="2">
    <citation type="submission" date="2020-05" db="UniProtKB">
        <authorList>
            <consortium name="EnsemblMetazoa"/>
        </authorList>
    </citation>
    <scope>IDENTIFICATION</scope>
    <source>
        <strain evidence="1">IAEA</strain>
    </source>
</reference>
<accession>A0A1B0AMF8</accession>
<dbReference type="Proteomes" id="UP000092460">
    <property type="component" value="Unassembled WGS sequence"/>
</dbReference>
<protein>
    <submittedName>
        <fullName evidence="1">Uncharacterized protein</fullName>
    </submittedName>
</protein>
<dbReference type="EnsemblMetazoa" id="GPPI001778-RA">
    <property type="protein sequence ID" value="GPPI001778-PA"/>
    <property type="gene ID" value="GPPI001778"/>
</dbReference>
<dbReference type="AlphaFoldDB" id="A0A1B0AMF8"/>
<organism evidence="1 2">
    <name type="scientific">Glossina palpalis gambiensis</name>
    <dbReference type="NCBI Taxonomy" id="67801"/>
    <lineage>
        <taxon>Eukaryota</taxon>
        <taxon>Metazoa</taxon>
        <taxon>Ecdysozoa</taxon>
        <taxon>Arthropoda</taxon>
        <taxon>Hexapoda</taxon>
        <taxon>Insecta</taxon>
        <taxon>Pterygota</taxon>
        <taxon>Neoptera</taxon>
        <taxon>Endopterygota</taxon>
        <taxon>Diptera</taxon>
        <taxon>Brachycera</taxon>
        <taxon>Muscomorpha</taxon>
        <taxon>Hippoboscoidea</taxon>
        <taxon>Glossinidae</taxon>
        <taxon>Glossina</taxon>
    </lineage>
</organism>